<dbReference type="Ensembl" id="ENSPKIT00000001682.1">
    <property type="protein sequence ID" value="ENSPKIP00000021056.1"/>
    <property type="gene ID" value="ENSPKIG00000005609.1"/>
</dbReference>
<reference evidence="4" key="2">
    <citation type="submission" date="2025-09" db="UniProtKB">
        <authorList>
            <consortium name="Ensembl"/>
        </authorList>
    </citation>
    <scope>IDENTIFICATION</scope>
</reference>
<dbReference type="GO" id="GO:0005886">
    <property type="term" value="C:plasma membrane"/>
    <property type="evidence" value="ECO:0007669"/>
    <property type="project" value="TreeGrafter"/>
</dbReference>
<dbReference type="Gene3D" id="2.60.40.10">
    <property type="entry name" value="Immunoglobulins"/>
    <property type="match status" value="2"/>
</dbReference>
<dbReference type="InterPro" id="IPR036116">
    <property type="entry name" value="FN3_sf"/>
</dbReference>
<feature type="chain" id="PRO_5017445901" description="Fibronectin type-III domain-containing protein" evidence="2">
    <location>
        <begin position="23"/>
        <end position="396"/>
    </location>
</feature>
<sequence>MKSVYCAVALLLLFCGVLKVTAVLPSPANLTLDTLNTQYVLRWTCPHDTLENWSVTFTAQYISKYKLPQKSPTWLTACENTTDTWCDFTGRNLHYHGMYVLRVRTNSGTERSQWEVKDFCPDKDAALGPPSRVELAVESSVLTVMIYDPMTSRNASMKDDVYGLYFSIQYWKDSDQKKDYKYQNATLNLVSLSDLEPWTMYCLRVQSREGYSNKASVFSATQCRQTSGQSTVWHFMLPFLVSMLVCFLTVLLIAFVILKSYWVVKRTFFPSCQVPSSLLEYLHDSPSSSGQPSLLTLESEEICLRKLEVSPVMASLEVHADMEPTTLQADVSWHGRQDSGDSGLYSVEEHLAMLPEAQEAGMMVNMGADLEDEMSAAPPGIQCWNTTGTLDSLDKS</sequence>
<keyword evidence="1" id="KW-1133">Transmembrane helix</keyword>
<keyword evidence="5" id="KW-1185">Reference proteome</keyword>
<dbReference type="InterPro" id="IPR013783">
    <property type="entry name" value="Ig-like_fold"/>
</dbReference>
<organism evidence="4 5">
    <name type="scientific">Paramormyrops kingsleyae</name>
    <dbReference type="NCBI Taxonomy" id="1676925"/>
    <lineage>
        <taxon>Eukaryota</taxon>
        <taxon>Metazoa</taxon>
        <taxon>Chordata</taxon>
        <taxon>Craniata</taxon>
        <taxon>Vertebrata</taxon>
        <taxon>Euteleostomi</taxon>
        <taxon>Actinopterygii</taxon>
        <taxon>Neopterygii</taxon>
        <taxon>Teleostei</taxon>
        <taxon>Osteoglossocephala</taxon>
        <taxon>Osteoglossomorpha</taxon>
        <taxon>Osteoglossiformes</taxon>
        <taxon>Mormyridae</taxon>
        <taxon>Paramormyrops</taxon>
    </lineage>
</organism>
<dbReference type="InterPro" id="IPR003961">
    <property type="entry name" value="FN3_dom"/>
</dbReference>
<dbReference type="Pfam" id="PF09294">
    <property type="entry name" value="Interfer-bind"/>
    <property type="match status" value="1"/>
</dbReference>
<dbReference type="STRING" id="1676925.ENSPKIP00000021056"/>
<name>A0A3B3RTJ5_9TELE</name>
<reference evidence="4" key="1">
    <citation type="submission" date="2025-08" db="UniProtKB">
        <authorList>
            <consortium name="Ensembl"/>
        </authorList>
    </citation>
    <scope>IDENTIFICATION</scope>
</reference>
<evidence type="ECO:0000313" key="5">
    <source>
        <dbReference type="Proteomes" id="UP000261540"/>
    </source>
</evidence>
<dbReference type="SMART" id="SM00060">
    <property type="entry name" value="FN3"/>
    <property type="match status" value="2"/>
</dbReference>
<dbReference type="Pfam" id="PF01108">
    <property type="entry name" value="Tissue_fac"/>
    <property type="match status" value="1"/>
</dbReference>
<evidence type="ECO:0000259" key="3">
    <source>
        <dbReference type="PROSITE" id="PS50853"/>
    </source>
</evidence>
<protein>
    <recommendedName>
        <fullName evidence="3">Fibronectin type-III domain-containing protein</fullName>
    </recommendedName>
</protein>
<dbReference type="PANTHER" id="PTHR20859">
    <property type="entry name" value="INTERFERON/INTERLEUKIN RECEPTOR"/>
    <property type="match status" value="1"/>
</dbReference>
<feature type="signal peptide" evidence="2">
    <location>
        <begin position="1"/>
        <end position="22"/>
    </location>
</feature>
<feature type="domain" description="Fibronectin type-III" evidence="3">
    <location>
        <begin position="129"/>
        <end position="229"/>
    </location>
</feature>
<evidence type="ECO:0000256" key="2">
    <source>
        <dbReference type="SAM" id="SignalP"/>
    </source>
</evidence>
<dbReference type="SUPFAM" id="SSF49265">
    <property type="entry name" value="Fibronectin type III"/>
    <property type="match status" value="2"/>
</dbReference>
<keyword evidence="2" id="KW-0732">Signal</keyword>
<dbReference type="AlphaFoldDB" id="A0A3B3RTJ5"/>
<dbReference type="InterPro" id="IPR015373">
    <property type="entry name" value="Interferon/interleukin_rcp_dom"/>
</dbReference>
<dbReference type="Proteomes" id="UP000261540">
    <property type="component" value="Unplaced"/>
</dbReference>
<dbReference type="PROSITE" id="PS50853">
    <property type="entry name" value="FN3"/>
    <property type="match status" value="1"/>
</dbReference>
<dbReference type="PANTHER" id="PTHR20859:SF85">
    <property type="entry name" value="INTERFERON ALPHA_BETA RECEPTOR 1 ISOFORM X1"/>
    <property type="match status" value="1"/>
</dbReference>
<keyword evidence="1" id="KW-0812">Transmembrane</keyword>
<feature type="transmembrane region" description="Helical" evidence="1">
    <location>
        <begin position="232"/>
        <end position="258"/>
    </location>
</feature>
<dbReference type="InterPro" id="IPR050650">
    <property type="entry name" value="Type-II_Cytokine-TF_Rcpt"/>
</dbReference>
<proteinExistence type="predicted"/>
<accession>A0A3B3RTJ5</accession>
<keyword evidence="1" id="KW-0472">Membrane</keyword>
<dbReference type="GeneTree" id="ENSGT00940000158406"/>
<dbReference type="GO" id="GO:0004904">
    <property type="term" value="F:interferon receptor activity"/>
    <property type="evidence" value="ECO:0007669"/>
    <property type="project" value="TreeGrafter"/>
</dbReference>
<evidence type="ECO:0000313" key="4">
    <source>
        <dbReference type="Ensembl" id="ENSPKIP00000021056.1"/>
    </source>
</evidence>
<evidence type="ECO:0000256" key="1">
    <source>
        <dbReference type="SAM" id="Phobius"/>
    </source>
</evidence>